<keyword evidence="1" id="KW-0175">Coiled coil</keyword>
<feature type="coiled-coil region" evidence="1">
    <location>
        <begin position="327"/>
        <end position="364"/>
    </location>
</feature>
<proteinExistence type="predicted"/>
<accession>A0ABY8UJL6</accession>
<evidence type="ECO:0000256" key="1">
    <source>
        <dbReference type="SAM" id="Coils"/>
    </source>
</evidence>
<evidence type="ECO:0008006" key="4">
    <source>
        <dbReference type="Google" id="ProtNLM"/>
    </source>
</evidence>
<protein>
    <recommendedName>
        <fullName evidence="4">HAUS augmin-like complex subunit 3 N-terminal domain-containing protein</fullName>
    </recommendedName>
</protein>
<dbReference type="Proteomes" id="UP001244341">
    <property type="component" value="Chromosome 13b"/>
</dbReference>
<reference evidence="2 3" key="1">
    <citation type="submission" date="2023-05" db="EMBL/GenBank/DDBJ databases">
        <title>A 100% complete, gapless, phased diploid assembly of the Scenedesmus obliquus UTEX 3031 genome.</title>
        <authorList>
            <person name="Biondi T.C."/>
            <person name="Hanschen E.R."/>
            <person name="Kwon T."/>
            <person name="Eng W."/>
            <person name="Kruse C.P.S."/>
            <person name="Koehler S.I."/>
            <person name="Kunde Y."/>
            <person name="Gleasner C.D."/>
            <person name="You Mak K.T."/>
            <person name="Polle J."/>
            <person name="Hovde B.T."/>
            <person name="Starkenburg S.R."/>
        </authorList>
    </citation>
    <scope>NUCLEOTIDE SEQUENCE [LARGE SCALE GENOMIC DNA]</scope>
    <source>
        <strain evidence="2 3">DOE0152z</strain>
    </source>
</reference>
<name>A0ABY8UJL6_TETOB</name>
<sequence length="413" mass="45082">MQQLGWAGAELQEQMRDATLALACDVLEALQQEQQQLLQAILQQIEAYVCSLHGAAAEDEQFCLEHLCELGAPEASALVDWLYDKVDMLSQPLPVPGAAPTAAAAAAAAAGAIVQGPAGYGDWRQMEQFVLSEDGSRVAVNLMWLQKLQSRVLDSSGSICQPQPGQDPKRVGLVLEWLYADAFNDALTAIVPFMAQSTLFSNSSTAQQTSQQVLNQLVQCLQQQAQLTVQLEQAKQHIRSILQFRQQFGAMQPLAQDVLPAAEGLMMFLQRQQELLAAKLFAAEAEQHLAVSNLKAVLERMKLASFGLDCRVALVTPADKHRAKLPRTEMQALLAALRKQQQKMEALQNQCTAAEMWLDAAEAEALRANEPASNANLQLAITSMLERLQGCEQQGKATTEDARCAAARFTTTN</sequence>
<evidence type="ECO:0000313" key="3">
    <source>
        <dbReference type="Proteomes" id="UP001244341"/>
    </source>
</evidence>
<dbReference type="EMBL" id="CP126220">
    <property type="protein sequence ID" value="WIA21569.1"/>
    <property type="molecule type" value="Genomic_DNA"/>
</dbReference>
<organism evidence="2 3">
    <name type="scientific">Tetradesmus obliquus</name>
    <name type="common">Green alga</name>
    <name type="synonym">Acutodesmus obliquus</name>
    <dbReference type="NCBI Taxonomy" id="3088"/>
    <lineage>
        <taxon>Eukaryota</taxon>
        <taxon>Viridiplantae</taxon>
        <taxon>Chlorophyta</taxon>
        <taxon>core chlorophytes</taxon>
        <taxon>Chlorophyceae</taxon>
        <taxon>CS clade</taxon>
        <taxon>Sphaeropleales</taxon>
        <taxon>Scenedesmaceae</taxon>
        <taxon>Tetradesmus</taxon>
    </lineage>
</organism>
<gene>
    <name evidence="2" type="ORF">OEZ85_000761</name>
</gene>
<keyword evidence="3" id="KW-1185">Reference proteome</keyword>
<evidence type="ECO:0000313" key="2">
    <source>
        <dbReference type="EMBL" id="WIA21569.1"/>
    </source>
</evidence>